<accession>A0AAN7WP52</accession>
<dbReference type="InterPro" id="IPR009081">
    <property type="entry name" value="PP-bd_ACP"/>
</dbReference>
<evidence type="ECO:0000313" key="6">
    <source>
        <dbReference type="EMBL" id="KAK5704305.1"/>
    </source>
</evidence>
<dbReference type="Pfam" id="PF07993">
    <property type="entry name" value="NAD_binding_4"/>
    <property type="match status" value="1"/>
</dbReference>
<dbReference type="InterPro" id="IPR036736">
    <property type="entry name" value="ACP-like_sf"/>
</dbReference>
<feature type="domain" description="Thioester reductase (TE)" evidence="5">
    <location>
        <begin position="677"/>
        <end position="917"/>
    </location>
</feature>
<feature type="domain" description="Carrier" evidence="4">
    <location>
        <begin position="571"/>
        <end position="624"/>
    </location>
</feature>
<dbReference type="InterPro" id="IPR006162">
    <property type="entry name" value="Ppantetheine_attach_site"/>
</dbReference>
<proteinExistence type="predicted"/>
<dbReference type="PROSITE" id="PS00012">
    <property type="entry name" value="PHOSPHOPANTETHEINE"/>
    <property type="match status" value="1"/>
</dbReference>
<evidence type="ECO:0000256" key="1">
    <source>
        <dbReference type="ARBA" id="ARBA00022450"/>
    </source>
</evidence>
<feature type="domain" description="AMP-dependent synthetase/ligase" evidence="3">
    <location>
        <begin position="36"/>
        <end position="344"/>
    </location>
</feature>
<protein>
    <submittedName>
        <fullName evidence="6">NRPS-like protein biosynthetic cluster</fullName>
    </submittedName>
</protein>
<dbReference type="PROSITE" id="PS00455">
    <property type="entry name" value="AMP_BINDING"/>
    <property type="match status" value="1"/>
</dbReference>
<dbReference type="Proteomes" id="UP001310594">
    <property type="component" value="Unassembled WGS sequence"/>
</dbReference>
<evidence type="ECO:0000313" key="7">
    <source>
        <dbReference type="Proteomes" id="UP001310594"/>
    </source>
</evidence>
<dbReference type="Gene3D" id="3.40.50.12780">
    <property type="entry name" value="N-terminal domain of ligase-like"/>
    <property type="match status" value="1"/>
</dbReference>
<dbReference type="InterPro" id="IPR013120">
    <property type="entry name" value="FAR_NAD-bd"/>
</dbReference>
<organism evidence="6 7">
    <name type="scientific">Elasticomyces elasticus</name>
    <dbReference type="NCBI Taxonomy" id="574655"/>
    <lineage>
        <taxon>Eukaryota</taxon>
        <taxon>Fungi</taxon>
        <taxon>Dikarya</taxon>
        <taxon>Ascomycota</taxon>
        <taxon>Pezizomycotina</taxon>
        <taxon>Dothideomycetes</taxon>
        <taxon>Dothideomycetidae</taxon>
        <taxon>Mycosphaerellales</taxon>
        <taxon>Teratosphaeriaceae</taxon>
        <taxon>Elasticomyces</taxon>
    </lineage>
</organism>
<evidence type="ECO:0000259" key="3">
    <source>
        <dbReference type="Pfam" id="PF00501"/>
    </source>
</evidence>
<dbReference type="Pfam" id="PF23562">
    <property type="entry name" value="AMP-binding_C_3"/>
    <property type="match status" value="1"/>
</dbReference>
<evidence type="ECO:0000259" key="4">
    <source>
        <dbReference type="Pfam" id="PF00550"/>
    </source>
</evidence>
<dbReference type="InterPro" id="IPR020845">
    <property type="entry name" value="AMP-binding_CS"/>
</dbReference>
<dbReference type="SUPFAM" id="SSF56801">
    <property type="entry name" value="Acetyl-CoA synthetase-like"/>
    <property type="match status" value="1"/>
</dbReference>
<dbReference type="Pfam" id="PF00501">
    <property type="entry name" value="AMP-binding"/>
    <property type="match status" value="1"/>
</dbReference>
<dbReference type="Pfam" id="PF00550">
    <property type="entry name" value="PP-binding"/>
    <property type="match status" value="1"/>
</dbReference>
<reference evidence="6" key="1">
    <citation type="submission" date="2023-08" db="EMBL/GenBank/DDBJ databases">
        <title>Black Yeasts Isolated from many extreme environments.</title>
        <authorList>
            <person name="Coleine C."/>
            <person name="Stajich J.E."/>
            <person name="Selbmann L."/>
        </authorList>
    </citation>
    <scope>NUCLEOTIDE SEQUENCE</scope>
    <source>
        <strain evidence="6">CCFEE 5810</strain>
    </source>
</reference>
<dbReference type="InterPro" id="IPR036291">
    <property type="entry name" value="NAD(P)-bd_dom_sf"/>
</dbReference>
<keyword evidence="2" id="KW-0597">Phosphoprotein</keyword>
<gene>
    <name evidence="6" type="ORF">LTR97_003321</name>
</gene>
<name>A0AAN7WP52_9PEZI</name>
<dbReference type="Gene3D" id="1.10.1200.10">
    <property type="entry name" value="ACP-like"/>
    <property type="match status" value="1"/>
</dbReference>
<dbReference type="PANTHER" id="PTHR43439">
    <property type="entry name" value="PHENYLACETATE-COENZYME A LIGASE"/>
    <property type="match status" value="1"/>
</dbReference>
<evidence type="ECO:0000259" key="5">
    <source>
        <dbReference type="Pfam" id="PF07993"/>
    </source>
</evidence>
<dbReference type="InterPro" id="IPR042099">
    <property type="entry name" value="ANL_N_sf"/>
</dbReference>
<comment type="caution">
    <text evidence="6">The sequence shown here is derived from an EMBL/GenBank/DDBJ whole genome shotgun (WGS) entry which is preliminary data.</text>
</comment>
<dbReference type="InterPro" id="IPR000873">
    <property type="entry name" value="AMP-dep_synth/lig_dom"/>
</dbReference>
<dbReference type="InterPro" id="IPR051414">
    <property type="entry name" value="Adenylate-forming_Reductase"/>
</dbReference>
<dbReference type="AlphaFoldDB" id="A0AAN7WP52"/>
<dbReference type="EMBL" id="JAVRQU010000004">
    <property type="protein sequence ID" value="KAK5704305.1"/>
    <property type="molecule type" value="Genomic_DNA"/>
</dbReference>
<dbReference type="PANTHER" id="PTHR43439:SF2">
    <property type="entry name" value="ENZYME, PUTATIVE (JCVI)-RELATED"/>
    <property type="match status" value="1"/>
</dbReference>
<keyword evidence="1" id="KW-0596">Phosphopantetheine</keyword>
<sequence length="1047" mass="115396">MAELCPDRRVIVPHIIDELASSEPDGVWVTVPRHQDLKQGWRDLTYGDLAKAINGMVEWLGRELVCVRGDVVAYVGVNDMRYLVVLAALMKSGLKPLLLSPRNSPDGQISLLAQTTCKAVLHTESVDFAIALIGKSGSQLPTRQIPSFDDLCQLQKSGAPVQDQTFEGEDDIVMYLHSSGTTGLPKPIPWTNGWLSAFVECILMPLSANRKSVPGTVFGTRESLATPLPFFHAMGVGVLVRSILFKARLVLLPHDRPPSAQLITQVLEQARPSSAVLPPALLEQMVATTDGLEALWKLDLVVFGGAPLAGAVGDTIAEKTSLVSLLGATETGFMPTLVPSPATDWAYFEWAPGGGLVLDPQGDDLHELVIKRNKDRKYQGIFHSFPQHQEWRTKDLYEQHPSKPHLWKYKGRKDDVIVLSIGEKVQPTDGEKMIEGHPSVKGALVVGEARFQCSLLVEPDWEVLPLTISADDFLETIWPTIEKANAALPTHGRIWKSKVAWTHRNKPFVRSAKGSIMRRQTNDLYKDEIEALYSNEANGKLLGTLNECADLQTIRAFLRNAMRLAGLRFPDSAKDTEDMFSYGVDSLQVLALSSTLSHACGESRKAAVSPRAIYAHPTIASLASSLDGSGKENGVTQLADNRADVMSAMLEKYTSDLPPAKISSRAQTVSEEHTVILTGSTGSLGNYILQELVASTQVKRVYCLNRSSDAQDRQCLSFDARRAPIDFMKVRFLQSDFGKERFGLSERMYAKLLQSVDLIIHNAWAVDFNKTLESFESVHIAGVRRCVDFSIQSQHRAHIVFISSIASVANWSAKHSDELEVPEMMLGDHSLPSSSGYGESKHVAGLILGKAAERSGVSSTIIRAGQLSGPGDGSSVWNKHEWLPSLVITSKAMGILPEQLGTQDVVDWYPVDLAAKTVWEIANTAVHRMQEIGLMQEVTHLVNPAVAQWKELAPTICEALQRREGGDVRMSSFQEWTRRLKVLPHTPQDLVSKPAVKLLDFYESLSAIETRLPRLSTRRTALISRTMSEMKPVDAVLMSVWVNGWDL</sequence>
<dbReference type="Gene3D" id="3.40.50.720">
    <property type="entry name" value="NAD(P)-binding Rossmann-like Domain"/>
    <property type="match status" value="1"/>
</dbReference>
<evidence type="ECO:0000256" key="2">
    <source>
        <dbReference type="ARBA" id="ARBA00022553"/>
    </source>
</evidence>
<dbReference type="SUPFAM" id="SSF51735">
    <property type="entry name" value="NAD(P)-binding Rossmann-fold domains"/>
    <property type="match status" value="1"/>
</dbReference>